<accession>A0A1A7C7A6</accession>
<dbReference type="PROSITE" id="PS51318">
    <property type="entry name" value="TAT"/>
    <property type="match status" value="1"/>
</dbReference>
<sequence>MTGDHSLRTFLSLTLATAAAALCGQASADAPPAGAGLQPSQLAIIINDAEPNSAEVGEYYRQVHGIPAANVAHVTIPNRPRKLSMDQFKQLKERIDAQLKPGIQAVLMVWSAPYAVECNSITSAFTLGYDAGQCAKTCDPGKPSPYFNSNVAQPYTELGLRLAMLLPVDFVDEAKAVAERGAVSGFSPPAASAYYLTTSDAARNSRAPLFPPPGMLAQRKLAIRHLKADSLDGAQDIMVYQTGMAKVAKLDTLRFLPGALADHLTSFGGDLQGTQQMSSQRWLEAGATASYGTVSEPCSYWQKFPQPSVLLRRYLSGSTALEAYWGSVAWPAQGLFIGDPLAAPYARFRR</sequence>
<comment type="caution">
    <text evidence="2">The sequence shown here is derived from an EMBL/GenBank/DDBJ whole genome shotgun (WGS) entry which is preliminary data.</text>
</comment>
<dbReference type="AlphaFoldDB" id="A0A1A7C7A6"/>
<dbReference type="PATRIC" id="fig|1747903.4.peg.4294"/>
<gene>
    <name evidence="2" type="ORF">ASR47_101841</name>
</gene>
<feature type="signal peptide" evidence="1">
    <location>
        <begin position="1"/>
        <end position="28"/>
    </location>
</feature>
<evidence type="ECO:0000313" key="2">
    <source>
        <dbReference type="EMBL" id="OBV40650.1"/>
    </source>
</evidence>
<feature type="chain" id="PRO_5008355805" evidence="1">
    <location>
        <begin position="29"/>
        <end position="350"/>
    </location>
</feature>
<keyword evidence="3" id="KW-1185">Reference proteome</keyword>
<evidence type="ECO:0000256" key="1">
    <source>
        <dbReference type="SAM" id="SignalP"/>
    </source>
</evidence>
<keyword evidence="1" id="KW-0732">Signal</keyword>
<dbReference type="OrthoDB" id="420256at2"/>
<dbReference type="InterPro" id="IPR006311">
    <property type="entry name" value="TAT_signal"/>
</dbReference>
<proteinExistence type="predicted"/>
<organism evidence="2 3">
    <name type="scientific">Janthinobacterium psychrotolerans</name>
    <dbReference type="NCBI Taxonomy" id="1747903"/>
    <lineage>
        <taxon>Bacteria</taxon>
        <taxon>Pseudomonadati</taxon>
        <taxon>Pseudomonadota</taxon>
        <taxon>Betaproteobacteria</taxon>
        <taxon>Burkholderiales</taxon>
        <taxon>Oxalobacteraceae</taxon>
        <taxon>Janthinobacterium</taxon>
    </lineage>
</organism>
<dbReference type="NCBIfam" id="TIGR03790">
    <property type="entry name" value="TIGR03790 family protein"/>
    <property type="match status" value="1"/>
</dbReference>
<reference evidence="2 3" key="1">
    <citation type="submission" date="2016-04" db="EMBL/GenBank/DDBJ databases">
        <title>Draft genome sequence of Janthinobacterium psychrotolerans sp. nov., isolated from freshwater sediments in Denmark.</title>
        <authorList>
            <person name="Gong X."/>
            <person name="Skrivergaard S."/>
            <person name="Korsgaard B.S."/>
            <person name="Schreiber L."/>
            <person name="Marshall I.P."/>
            <person name="Finster K."/>
            <person name="Schramm A."/>
        </authorList>
    </citation>
    <scope>NUCLEOTIDE SEQUENCE [LARGE SCALE GENOMIC DNA]</scope>
    <source>
        <strain evidence="2 3">S3-2</strain>
    </source>
</reference>
<name>A0A1A7C7A6_9BURK</name>
<dbReference type="EMBL" id="LOCQ01000045">
    <property type="protein sequence ID" value="OBV40650.1"/>
    <property type="molecule type" value="Genomic_DNA"/>
</dbReference>
<dbReference type="RefSeq" id="WP_082988756.1">
    <property type="nucleotide sequence ID" value="NZ_LOCQ01000045.1"/>
</dbReference>
<dbReference type="InterPro" id="IPR022265">
    <property type="entry name" value="CHP03790"/>
</dbReference>
<dbReference type="Proteomes" id="UP000092713">
    <property type="component" value="Unassembled WGS sequence"/>
</dbReference>
<dbReference type="STRING" id="1747903.ASR47_101841"/>
<protein>
    <submittedName>
        <fullName evidence="2">TIGR03790 family protein</fullName>
    </submittedName>
</protein>
<evidence type="ECO:0000313" key="3">
    <source>
        <dbReference type="Proteomes" id="UP000092713"/>
    </source>
</evidence>